<keyword evidence="1" id="KW-0614">Plasmid</keyword>
<organism evidence="1 2">
    <name type="scientific">Pseudoalteromonas lipolytica</name>
    <dbReference type="NCBI Taxonomy" id="570156"/>
    <lineage>
        <taxon>Bacteria</taxon>
        <taxon>Pseudomonadati</taxon>
        <taxon>Pseudomonadota</taxon>
        <taxon>Gammaproteobacteria</taxon>
        <taxon>Alteromonadales</taxon>
        <taxon>Pseudoalteromonadaceae</taxon>
        <taxon>Pseudoalteromonas</taxon>
    </lineage>
</organism>
<dbReference type="GO" id="GO:0015035">
    <property type="term" value="F:protein-disulfide reductase activity"/>
    <property type="evidence" value="ECO:0007669"/>
    <property type="project" value="InterPro"/>
</dbReference>
<accession>A0AAD0S315</accession>
<dbReference type="AlphaFoldDB" id="A0AAD0S315"/>
<name>A0AAD0S315_9GAMM</name>
<proteinExistence type="predicted"/>
<geneLocation type="plasmid" evidence="1 2">
    <name>unnamed1</name>
</geneLocation>
<evidence type="ECO:0000313" key="1">
    <source>
        <dbReference type="EMBL" id="AXV67160.1"/>
    </source>
</evidence>
<sequence length="132" mass="15612">MHTHCPVILFDGQCNLCHFCVRFILRFDKQITFKLCPMQSDKGERLLKAHEVKDPLSSMLVIDKNQLYKQSDAVLFIANELGFPFSIAKVFYLLPKGFRDHIYDWVGRNRYRIFGKQTQCKLLSEKQKQHFL</sequence>
<reference evidence="1 2" key="1">
    <citation type="submission" date="2018-08" db="EMBL/GenBank/DDBJ databases">
        <title>Draft genome sequence of Pseudoalteromonas donghaensis HJ51.</title>
        <authorList>
            <person name="Oh J."/>
            <person name="Roh D."/>
        </authorList>
    </citation>
    <scope>NUCLEOTIDE SEQUENCE [LARGE SCALE GENOMIC DNA]</scope>
    <source>
        <strain evidence="1 2">HJ51</strain>
        <plasmid evidence="1 2">unnamed1</plasmid>
    </source>
</reference>
<dbReference type="PANTHER" id="PTHR33639:SF2">
    <property type="entry name" value="DUF393 DOMAIN-CONTAINING PROTEIN"/>
    <property type="match status" value="1"/>
</dbReference>
<dbReference type="Proteomes" id="UP000264605">
    <property type="component" value="Plasmid unnamed1"/>
</dbReference>
<dbReference type="InterPro" id="IPR007263">
    <property type="entry name" value="DCC1-like"/>
</dbReference>
<dbReference type="KEGG" id="pdj:D0907_17720"/>
<dbReference type="InterPro" id="IPR052927">
    <property type="entry name" value="DCC_oxidoreductase"/>
</dbReference>
<evidence type="ECO:0000313" key="2">
    <source>
        <dbReference type="Proteomes" id="UP000264605"/>
    </source>
</evidence>
<dbReference type="PANTHER" id="PTHR33639">
    <property type="entry name" value="THIOL-DISULFIDE OXIDOREDUCTASE DCC"/>
    <property type="match status" value="1"/>
</dbReference>
<dbReference type="Pfam" id="PF04134">
    <property type="entry name" value="DCC1-like"/>
    <property type="match status" value="1"/>
</dbReference>
<dbReference type="EMBL" id="CP032091">
    <property type="protein sequence ID" value="AXV67160.1"/>
    <property type="molecule type" value="Genomic_DNA"/>
</dbReference>
<gene>
    <name evidence="1" type="ORF">D0907_17720</name>
</gene>
<protein>
    <submittedName>
        <fullName evidence="1">DUF393 domain-containing protein</fullName>
    </submittedName>
</protein>